<evidence type="ECO:0000313" key="5">
    <source>
        <dbReference type="Proteomes" id="UP000319257"/>
    </source>
</evidence>
<dbReference type="PRINTS" id="PR01607">
    <property type="entry name" value="APYRASEFAMLY"/>
</dbReference>
<keyword evidence="5" id="KW-1185">Reference proteome</keyword>
<dbReference type="EMBL" id="SKBQ01000039">
    <property type="protein sequence ID" value="TPX12811.1"/>
    <property type="molecule type" value="Genomic_DNA"/>
</dbReference>
<reference evidence="4 5" key="1">
    <citation type="submission" date="2019-06" db="EMBL/GenBank/DDBJ databases">
        <title>Draft genome sequence of the filamentous fungus Phialemoniopsis curvata isolated from diesel fuel.</title>
        <authorList>
            <person name="Varaljay V.A."/>
            <person name="Lyon W.J."/>
            <person name="Crouch A.L."/>
            <person name="Drake C.E."/>
            <person name="Hollomon J.M."/>
            <person name="Nadeau L.J."/>
            <person name="Nunn H.S."/>
            <person name="Stevenson B.S."/>
            <person name="Bojanowski C.L."/>
            <person name="Crookes-Goodson W.J."/>
        </authorList>
    </citation>
    <scope>NUCLEOTIDE SEQUENCE [LARGE SCALE GENOMIC DNA]</scope>
    <source>
        <strain evidence="4 5">D216</strain>
    </source>
</reference>
<dbReference type="InterPro" id="IPR006179">
    <property type="entry name" value="5_nucleotidase/apyrase"/>
</dbReference>
<evidence type="ECO:0000259" key="3">
    <source>
        <dbReference type="Pfam" id="PF02872"/>
    </source>
</evidence>
<dbReference type="OrthoDB" id="7722975at2759"/>
<dbReference type="RefSeq" id="XP_030994522.1">
    <property type="nucleotide sequence ID" value="XM_031141352.1"/>
</dbReference>
<keyword evidence="2" id="KW-0812">Transmembrane</keyword>
<gene>
    <name evidence="4" type="ORF">E0L32_006691</name>
</gene>
<feature type="transmembrane region" description="Helical" evidence="2">
    <location>
        <begin position="189"/>
        <end position="208"/>
    </location>
</feature>
<evidence type="ECO:0000256" key="1">
    <source>
        <dbReference type="ARBA" id="ARBA00006654"/>
    </source>
</evidence>
<dbReference type="GeneID" id="41974138"/>
<dbReference type="InParanoid" id="A0A507B6Y5"/>
<sequence>MLSYSRNCTNEADFAIMNGGGCRADLPVGDITRYDLYTSFPFKNIVVDVKLTGSEVWHLINGFTTGINHWSGEPIGTTPQLSRNIKVMYETVRKGNDEFRELRSVEIGGEPLDFEANYTIATTDFIGGTSQGDNYLPPRKNPQDRELPKNITEVLEDYIRGLSPVKINLERRMADIHGSSKPSHAHQHGVSIFLSLLMTGFAMLVMLCQ</sequence>
<accession>A0A507B6Y5</accession>
<dbReference type="GO" id="GO:0016787">
    <property type="term" value="F:hydrolase activity"/>
    <property type="evidence" value="ECO:0007669"/>
    <property type="project" value="InterPro"/>
</dbReference>
<evidence type="ECO:0000256" key="2">
    <source>
        <dbReference type="SAM" id="Phobius"/>
    </source>
</evidence>
<dbReference type="InterPro" id="IPR036907">
    <property type="entry name" value="5'-Nucleotdase_C_sf"/>
</dbReference>
<dbReference type="SUPFAM" id="SSF55816">
    <property type="entry name" value="5'-nucleotidase (syn. UDP-sugar hydrolase), C-terminal domain"/>
    <property type="match status" value="1"/>
</dbReference>
<dbReference type="Proteomes" id="UP000319257">
    <property type="component" value="Unassembled WGS sequence"/>
</dbReference>
<protein>
    <recommendedName>
        <fullName evidence="3">5'-Nucleotidase C-terminal domain-containing protein</fullName>
    </recommendedName>
</protein>
<organism evidence="4 5">
    <name type="scientific">Thyridium curvatum</name>
    <dbReference type="NCBI Taxonomy" id="1093900"/>
    <lineage>
        <taxon>Eukaryota</taxon>
        <taxon>Fungi</taxon>
        <taxon>Dikarya</taxon>
        <taxon>Ascomycota</taxon>
        <taxon>Pezizomycotina</taxon>
        <taxon>Sordariomycetes</taxon>
        <taxon>Sordariomycetidae</taxon>
        <taxon>Thyridiales</taxon>
        <taxon>Thyridiaceae</taxon>
        <taxon>Thyridium</taxon>
    </lineage>
</organism>
<dbReference type="GO" id="GO:0009166">
    <property type="term" value="P:nucleotide catabolic process"/>
    <property type="evidence" value="ECO:0007669"/>
    <property type="project" value="InterPro"/>
</dbReference>
<dbReference type="STRING" id="1093900.A0A507B6Y5"/>
<dbReference type="InterPro" id="IPR008334">
    <property type="entry name" value="5'-Nucleotdase_C"/>
</dbReference>
<keyword evidence="2" id="KW-0472">Membrane</keyword>
<dbReference type="PANTHER" id="PTHR11575">
    <property type="entry name" value="5'-NUCLEOTIDASE-RELATED"/>
    <property type="match status" value="1"/>
</dbReference>
<dbReference type="Pfam" id="PF02872">
    <property type="entry name" value="5_nucleotid_C"/>
    <property type="match status" value="1"/>
</dbReference>
<dbReference type="AlphaFoldDB" id="A0A507B6Y5"/>
<name>A0A507B6Y5_9PEZI</name>
<comment type="caution">
    <text evidence="4">The sequence shown here is derived from an EMBL/GenBank/DDBJ whole genome shotgun (WGS) entry which is preliminary data.</text>
</comment>
<comment type="similarity">
    <text evidence="1">Belongs to the 5'-nucleotidase family.</text>
</comment>
<dbReference type="PANTHER" id="PTHR11575:SF24">
    <property type="entry name" value="5'-NUCLEOTIDASE"/>
    <property type="match status" value="1"/>
</dbReference>
<dbReference type="Gene3D" id="3.90.780.10">
    <property type="entry name" value="5'-Nucleotidase, C-terminal domain"/>
    <property type="match status" value="1"/>
</dbReference>
<feature type="domain" description="5'-Nucleotidase C-terminal" evidence="3">
    <location>
        <begin position="9"/>
        <end position="128"/>
    </location>
</feature>
<proteinExistence type="inferred from homology"/>
<keyword evidence="2" id="KW-1133">Transmembrane helix</keyword>
<evidence type="ECO:0000313" key="4">
    <source>
        <dbReference type="EMBL" id="TPX12811.1"/>
    </source>
</evidence>